<evidence type="ECO:0000256" key="16">
    <source>
        <dbReference type="SAM" id="SignalP"/>
    </source>
</evidence>
<evidence type="ECO:0000256" key="14">
    <source>
        <dbReference type="ARBA" id="ARBA00047700"/>
    </source>
</evidence>
<keyword evidence="11" id="KW-0067">ATP-binding</keyword>
<accession>A0A4P2QBJ8</accession>
<comment type="similarity">
    <text evidence="4">Belongs to the PEP-utilizing enzyme family.</text>
</comment>
<reference evidence="18 19" key="1">
    <citation type="submission" date="2015-09" db="EMBL/GenBank/DDBJ databases">
        <title>Sorangium comparison.</title>
        <authorList>
            <person name="Zaburannyi N."/>
            <person name="Bunk B."/>
            <person name="Overmann J."/>
            <person name="Mueller R."/>
        </authorList>
    </citation>
    <scope>NUCLEOTIDE SEQUENCE [LARGE SCALE GENOMIC DNA]</scope>
    <source>
        <strain evidence="18 19">So ceGT47</strain>
    </source>
</reference>
<dbReference type="Gene3D" id="3.30.1490.20">
    <property type="entry name" value="ATP-grasp fold, A domain"/>
    <property type="match status" value="1"/>
</dbReference>
<keyword evidence="9" id="KW-0547">Nucleotide-binding</keyword>
<dbReference type="Pfam" id="PF01326">
    <property type="entry name" value="PPDK_N"/>
    <property type="match status" value="1"/>
</dbReference>
<evidence type="ECO:0000256" key="5">
    <source>
        <dbReference type="ARBA" id="ARBA00011996"/>
    </source>
</evidence>
<dbReference type="AlphaFoldDB" id="A0A4P2QBJ8"/>
<gene>
    <name evidence="18" type="ORF">SOCEGT47_070520</name>
</gene>
<evidence type="ECO:0000256" key="3">
    <source>
        <dbReference type="ARBA" id="ARBA00004742"/>
    </source>
</evidence>
<evidence type="ECO:0000256" key="11">
    <source>
        <dbReference type="ARBA" id="ARBA00022840"/>
    </source>
</evidence>
<comment type="catalytic activity">
    <reaction evidence="14">
        <text>pyruvate + ATP + H2O = phosphoenolpyruvate + AMP + phosphate + 2 H(+)</text>
        <dbReference type="Rhea" id="RHEA:11364"/>
        <dbReference type="ChEBI" id="CHEBI:15361"/>
        <dbReference type="ChEBI" id="CHEBI:15377"/>
        <dbReference type="ChEBI" id="CHEBI:15378"/>
        <dbReference type="ChEBI" id="CHEBI:30616"/>
        <dbReference type="ChEBI" id="CHEBI:43474"/>
        <dbReference type="ChEBI" id="CHEBI:58702"/>
        <dbReference type="ChEBI" id="CHEBI:456215"/>
        <dbReference type="EC" id="2.7.9.2"/>
    </reaction>
</comment>
<feature type="domain" description="Pyruvate phosphate dikinase AMP/ATP-binding" evidence="17">
    <location>
        <begin position="376"/>
        <end position="681"/>
    </location>
</feature>
<comment type="function">
    <text evidence="2">Catalyzes the phosphorylation of pyruvate to phosphoenolpyruvate.</text>
</comment>
<dbReference type="GO" id="GO:0046872">
    <property type="term" value="F:metal ion binding"/>
    <property type="evidence" value="ECO:0007669"/>
    <property type="project" value="UniProtKB-KW"/>
</dbReference>
<evidence type="ECO:0000256" key="12">
    <source>
        <dbReference type="ARBA" id="ARBA00022842"/>
    </source>
</evidence>
<evidence type="ECO:0000259" key="17">
    <source>
        <dbReference type="Pfam" id="PF01326"/>
    </source>
</evidence>
<comment type="cofactor">
    <cofactor evidence="1">
        <name>Mg(2+)</name>
        <dbReference type="ChEBI" id="CHEBI:18420"/>
    </cofactor>
</comment>
<feature type="chain" id="PRO_5020962589" description="Phosphoenolpyruvate synthase" evidence="16">
    <location>
        <begin position="26"/>
        <end position="690"/>
    </location>
</feature>
<protein>
    <recommendedName>
        <fullName evidence="6">Phosphoenolpyruvate synthase</fullName>
        <ecNumber evidence="5">2.7.9.2</ecNumber>
    </recommendedName>
    <alternativeName>
        <fullName evidence="13">Pyruvate, water dikinase</fullName>
    </alternativeName>
</protein>
<dbReference type="OrthoDB" id="1108665at2"/>
<dbReference type="PANTHER" id="PTHR43030:SF1">
    <property type="entry name" value="PHOSPHOENOLPYRUVATE SYNTHASE"/>
    <property type="match status" value="1"/>
</dbReference>
<evidence type="ECO:0000256" key="15">
    <source>
        <dbReference type="SAM" id="MobiDB-lite"/>
    </source>
</evidence>
<evidence type="ECO:0000256" key="2">
    <source>
        <dbReference type="ARBA" id="ARBA00002988"/>
    </source>
</evidence>
<comment type="pathway">
    <text evidence="3">Carbohydrate biosynthesis; gluconeogenesis.</text>
</comment>
<evidence type="ECO:0000313" key="18">
    <source>
        <dbReference type="EMBL" id="AUX26483.1"/>
    </source>
</evidence>
<evidence type="ECO:0000256" key="4">
    <source>
        <dbReference type="ARBA" id="ARBA00007837"/>
    </source>
</evidence>
<dbReference type="InterPro" id="IPR006319">
    <property type="entry name" value="PEP_synth"/>
</dbReference>
<organism evidence="18 19">
    <name type="scientific">Sorangium cellulosum</name>
    <name type="common">Polyangium cellulosum</name>
    <dbReference type="NCBI Taxonomy" id="56"/>
    <lineage>
        <taxon>Bacteria</taxon>
        <taxon>Pseudomonadati</taxon>
        <taxon>Myxococcota</taxon>
        <taxon>Polyangia</taxon>
        <taxon>Polyangiales</taxon>
        <taxon>Polyangiaceae</taxon>
        <taxon>Sorangium</taxon>
    </lineage>
</organism>
<feature type="region of interest" description="Disordered" evidence="15">
    <location>
        <begin position="662"/>
        <end position="690"/>
    </location>
</feature>
<keyword evidence="7" id="KW-0808">Transferase</keyword>
<dbReference type="InterPro" id="IPR002192">
    <property type="entry name" value="PPDK_AMP/ATP-bd"/>
</dbReference>
<dbReference type="InterPro" id="IPR013815">
    <property type="entry name" value="ATP_grasp_subdomain_1"/>
</dbReference>
<keyword evidence="12" id="KW-0460">Magnesium</keyword>
<dbReference type="Proteomes" id="UP000295781">
    <property type="component" value="Chromosome"/>
</dbReference>
<evidence type="ECO:0000256" key="6">
    <source>
        <dbReference type="ARBA" id="ARBA00021623"/>
    </source>
</evidence>
<dbReference type="EMBL" id="CP012670">
    <property type="protein sequence ID" value="AUX26483.1"/>
    <property type="molecule type" value="Genomic_DNA"/>
</dbReference>
<evidence type="ECO:0000256" key="7">
    <source>
        <dbReference type="ARBA" id="ARBA00022679"/>
    </source>
</evidence>
<dbReference type="GO" id="GO:0005524">
    <property type="term" value="F:ATP binding"/>
    <property type="evidence" value="ECO:0007669"/>
    <property type="project" value="UniProtKB-KW"/>
</dbReference>
<feature type="signal peptide" evidence="16">
    <location>
        <begin position="1"/>
        <end position="25"/>
    </location>
</feature>
<evidence type="ECO:0000256" key="10">
    <source>
        <dbReference type="ARBA" id="ARBA00022777"/>
    </source>
</evidence>
<dbReference type="GO" id="GO:0008986">
    <property type="term" value="F:pyruvate, water dikinase activity"/>
    <property type="evidence" value="ECO:0007669"/>
    <property type="project" value="UniProtKB-EC"/>
</dbReference>
<evidence type="ECO:0000313" key="19">
    <source>
        <dbReference type="Proteomes" id="UP000295781"/>
    </source>
</evidence>
<dbReference type="RefSeq" id="WP_129354117.1">
    <property type="nucleotide sequence ID" value="NZ_CP012670.1"/>
</dbReference>
<dbReference type="EC" id="2.7.9.2" evidence="5"/>
<keyword evidence="8" id="KW-0479">Metal-binding</keyword>
<dbReference type="SUPFAM" id="SSF56059">
    <property type="entry name" value="Glutathione synthetase ATP-binding domain-like"/>
    <property type="match status" value="1"/>
</dbReference>
<evidence type="ECO:0000256" key="1">
    <source>
        <dbReference type="ARBA" id="ARBA00001946"/>
    </source>
</evidence>
<proteinExistence type="inferred from homology"/>
<keyword evidence="10" id="KW-0418">Kinase</keyword>
<sequence length="690" mass="75091">MVQSTRITSIAVLALVAAMLPPACSSSGSGPGDDGPPIEVCERTSDDASTEFLKRVGCAEDFEALASAPIDASLPGARSVKIVLDQADQNALYFQNSVLYRIHYDFVSSHLSGDGLPFVPPLGEFNATEYFTPDRRFVLGAVTHYEGPDVWALELSPYDTASADMITALFKAVQGASFFGAKLAFHPTSESVAIEAQKLPGGVPVVSTGDLYAGIDYQPLSLGTAVGRLRFVRAAALDSEYLSHQDIVVLDQAPNDISVVQGIITEEFQTPLSHVNVLSQNRRTPNMGLRNAMSHPDLLALKDKLVELTAGASSWSVREVTEAEAEAFWEAHKPVPVTLPPLDLTATELLDLEEVTPDPADGESLRDTLKKAVLAYGGKAAHYSILARMPEIPILKAFAIPVYYYDQFMQQNGFYDRIEALLEDPEFKTDPAVRDRELKALRDAMKDAPLDADFQALLQAKIEADYPGFKMRFRTSTNSEDLEGFPCAGCYDSHTGDPADWEDVADAIRKTYASAWKLRTFDERTYYGIDHRSLGMALLVHHNFPNEEANGVAVTNNPFDPSGLQPAFYVNVQKGGSVEVVAPPPGVTNDAFLHFFNQPNQPVTYLTHSSLVPEGQTVLTPAQVHQLGVALDAIHDRFSPAYGPASGNSGWYAMDVEFKFDDDENPGEPPALFIKQARPYPGRGAASEAP</sequence>
<name>A0A4P2QBJ8_SORCE</name>
<evidence type="ECO:0000256" key="8">
    <source>
        <dbReference type="ARBA" id="ARBA00022723"/>
    </source>
</evidence>
<keyword evidence="16" id="KW-0732">Signal</keyword>
<dbReference type="PANTHER" id="PTHR43030">
    <property type="entry name" value="PHOSPHOENOLPYRUVATE SYNTHASE"/>
    <property type="match status" value="1"/>
</dbReference>
<evidence type="ECO:0000256" key="13">
    <source>
        <dbReference type="ARBA" id="ARBA00033470"/>
    </source>
</evidence>
<evidence type="ECO:0000256" key="9">
    <source>
        <dbReference type="ARBA" id="ARBA00022741"/>
    </source>
</evidence>